<dbReference type="OrthoDB" id="9763456at2"/>
<dbReference type="InterPro" id="IPR010839">
    <property type="entry name" value="AtuA_N"/>
</dbReference>
<gene>
    <name evidence="2" type="ORF">SAMN06296008_10442</name>
</gene>
<reference evidence="2 3" key="1">
    <citation type="submission" date="2017-04" db="EMBL/GenBank/DDBJ databases">
        <authorList>
            <person name="Afonso C.L."/>
            <person name="Miller P.J."/>
            <person name="Scott M.A."/>
            <person name="Spackman E."/>
            <person name="Goraichik I."/>
            <person name="Dimitrov K.M."/>
            <person name="Suarez D.L."/>
            <person name="Swayne D.E."/>
        </authorList>
    </citation>
    <scope>NUCLEOTIDE SEQUENCE [LARGE SCALE GENOMIC DNA]</scope>
    <source>
        <strain evidence="2 3">VK13</strain>
    </source>
</reference>
<accession>A0A1W1YZP9</accession>
<evidence type="ECO:0000313" key="3">
    <source>
        <dbReference type="Proteomes" id="UP000192708"/>
    </source>
</evidence>
<evidence type="ECO:0000313" key="2">
    <source>
        <dbReference type="EMBL" id="SMC41614.1"/>
    </source>
</evidence>
<sequence length="465" mass="50865">MSATGKLIQEFAGRPAYRPLKIVGASGQLGYGIPTPAFQRGLDNCPDLIGCDMGSIDIGPYYLGSGQMATARESTKRDLRKVLLGARKLDIPLIIGSAGSAGAKPHLDQTIELVREIAKEEGLSFRLAIIPGDIPKSIVERSILRREIIGVDGMPDLSIEELTLTTNLVGQMGLTDFQTALELDVDVLIAGRACDTAIFSALPVLLGFDIGLSIHMAKIIECASLCCTPGGRDSILATLDKDYFELESMAPQRKALPISIAAHSLYEQNDPFTIIEPEGYVDLHLAKYEQISDRSSRISGAKWVEAKKKTIKLEGSSKVGERAVLLCGAADPKFIANQEMILHEVEKIVEELVCEDTPKDYQLYPRIYGINGVTDRPLQASVPDEVFLMIECIAPTLERASEVVRTTKQYLLHYGYPNRLSTGGNIAFPFTPPEISVGTAYKFNVYHIIDIHGDENLFQPTVIEL</sequence>
<dbReference type="STRING" id="1938817.SAMN06296008_10442"/>
<dbReference type="RefSeq" id="WP_084283019.1">
    <property type="nucleotide sequence ID" value="NZ_FWXJ01000004.1"/>
</dbReference>
<dbReference type="Pfam" id="PF07287">
    <property type="entry name" value="AtuA"/>
    <property type="match status" value="1"/>
</dbReference>
<evidence type="ECO:0000259" key="1">
    <source>
        <dbReference type="Pfam" id="PF07287"/>
    </source>
</evidence>
<protein>
    <recommendedName>
        <fullName evidence="1">Acyclic terpene utilisation N-terminal domain-containing protein</fullName>
    </recommendedName>
</protein>
<dbReference type="Proteomes" id="UP000192708">
    <property type="component" value="Unassembled WGS sequence"/>
</dbReference>
<proteinExistence type="predicted"/>
<dbReference type="AlphaFoldDB" id="A0A1W1YZP9"/>
<keyword evidence="3" id="KW-1185">Reference proteome</keyword>
<name>A0A1W1YZP9_9BURK</name>
<organism evidence="2 3">
    <name type="scientific">Polynucleobacter kasalickyi</name>
    <dbReference type="NCBI Taxonomy" id="1938817"/>
    <lineage>
        <taxon>Bacteria</taxon>
        <taxon>Pseudomonadati</taxon>
        <taxon>Pseudomonadota</taxon>
        <taxon>Betaproteobacteria</taxon>
        <taxon>Burkholderiales</taxon>
        <taxon>Burkholderiaceae</taxon>
        <taxon>Polynucleobacter</taxon>
    </lineage>
</organism>
<dbReference type="EMBL" id="FWXJ01000004">
    <property type="protein sequence ID" value="SMC41614.1"/>
    <property type="molecule type" value="Genomic_DNA"/>
</dbReference>
<feature type="domain" description="Acyclic terpene utilisation N-terminal" evidence="1">
    <location>
        <begin position="94"/>
        <end position="203"/>
    </location>
</feature>